<evidence type="ECO:0000313" key="1">
    <source>
        <dbReference type="EMBL" id="AEA45203.1"/>
    </source>
</evidence>
<evidence type="ECO:0008006" key="3">
    <source>
        <dbReference type="Google" id="ProtNLM"/>
    </source>
</evidence>
<protein>
    <recommendedName>
        <fullName evidence="3">Lipoprotein</fullName>
    </recommendedName>
</protein>
<evidence type="ECO:0000313" key="2">
    <source>
        <dbReference type="Proteomes" id="UP000007463"/>
    </source>
</evidence>
<dbReference type="OrthoDB" id="1372231at2"/>
<dbReference type="Proteomes" id="UP000007463">
    <property type="component" value="Chromosome"/>
</dbReference>
<reference evidence="2" key="2">
    <citation type="submission" date="2011-02" db="EMBL/GenBank/DDBJ databases">
        <title>The complete genome of Fluviicola taffensis DSM 16823.</title>
        <authorList>
            <consortium name="US DOE Joint Genome Institute (JGI-PGF)"/>
            <person name="Lucas S."/>
            <person name="Copeland A."/>
            <person name="Lapidus A."/>
            <person name="Bruce D."/>
            <person name="Goodwin L."/>
            <person name="Pitluck S."/>
            <person name="Kyrpides N."/>
            <person name="Mavromatis K."/>
            <person name="Ivanova N."/>
            <person name="Mikhailova N."/>
            <person name="Pagani I."/>
            <person name="Chertkov O."/>
            <person name="Detter J.C."/>
            <person name="Han C."/>
            <person name="Tapia R."/>
            <person name="Land M."/>
            <person name="Hauser L."/>
            <person name="Markowitz V."/>
            <person name="Cheng J.-F."/>
            <person name="Hugenholtz P."/>
            <person name="Woyke T."/>
            <person name="Wu D."/>
            <person name="Tindall B."/>
            <person name="Pomrenke H.G."/>
            <person name="Brambilla E."/>
            <person name="Klenk H.-P."/>
            <person name="Eisen J.A."/>
        </authorList>
    </citation>
    <scope>NUCLEOTIDE SEQUENCE [LARGE SCALE GENOMIC DNA]</scope>
    <source>
        <strain evidence="2">DSM 16823 / RW262 / RW262</strain>
    </source>
</reference>
<proteinExistence type="predicted"/>
<dbReference type="eggNOG" id="ENOG502ZBSN">
    <property type="taxonomic scope" value="Bacteria"/>
</dbReference>
<dbReference type="AlphaFoldDB" id="F2IA26"/>
<name>F2IA26_FLUTR</name>
<dbReference type="HOGENOM" id="CLU_1033463_0_0_10"/>
<dbReference type="PROSITE" id="PS51257">
    <property type="entry name" value="PROKAR_LIPOPROTEIN"/>
    <property type="match status" value="1"/>
</dbReference>
<reference evidence="1 2" key="1">
    <citation type="journal article" date="2011" name="Stand. Genomic Sci.">
        <title>Complete genome sequence of the gliding freshwater bacterium Fluviicola taffensis type strain (RW262).</title>
        <authorList>
            <person name="Woyke T."/>
            <person name="Chertkov O."/>
            <person name="Lapidus A."/>
            <person name="Nolan M."/>
            <person name="Lucas S."/>
            <person name="Del Rio T.G."/>
            <person name="Tice H."/>
            <person name="Cheng J.F."/>
            <person name="Tapia R."/>
            <person name="Han C."/>
            <person name="Goodwin L."/>
            <person name="Pitluck S."/>
            <person name="Liolios K."/>
            <person name="Pagani I."/>
            <person name="Ivanova N."/>
            <person name="Huntemann M."/>
            <person name="Mavromatis K."/>
            <person name="Mikhailova N."/>
            <person name="Pati A."/>
            <person name="Chen A."/>
            <person name="Palaniappan K."/>
            <person name="Land M."/>
            <person name="Hauser L."/>
            <person name="Brambilla E.M."/>
            <person name="Rohde M."/>
            <person name="Mwirichia R."/>
            <person name="Sikorski J."/>
            <person name="Tindall B.J."/>
            <person name="Goker M."/>
            <person name="Bristow J."/>
            <person name="Eisen J.A."/>
            <person name="Markowitz V."/>
            <person name="Hugenholtz P."/>
            <person name="Klenk H.P."/>
            <person name="Kyrpides N.C."/>
        </authorList>
    </citation>
    <scope>NUCLEOTIDE SEQUENCE [LARGE SCALE GENOMIC DNA]</scope>
    <source>
        <strain evidence="2">DSM 16823 / RW262 / RW262</strain>
    </source>
</reference>
<organism evidence="1 2">
    <name type="scientific">Fluviicola taffensis (strain DSM 16823 / NCIMB 13979 / RW262)</name>
    <dbReference type="NCBI Taxonomy" id="755732"/>
    <lineage>
        <taxon>Bacteria</taxon>
        <taxon>Pseudomonadati</taxon>
        <taxon>Bacteroidota</taxon>
        <taxon>Flavobacteriia</taxon>
        <taxon>Flavobacteriales</taxon>
        <taxon>Crocinitomicaceae</taxon>
        <taxon>Fluviicola</taxon>
    </lineage>
</organism>
<dbReference type="KEGG" id="fte:Fluta_3230"/>
<dbReference type="RefSeq" id="WP_013687970.1">
    <property type="nucleotide sequence ID" value="NC_015321.1"/>
</dbReference>
<accession>F2IA26</accession>
<keyword evidence="2" id="KW-1185">Reference proteome</keyword>
<sequence precursor="true">MKIIGIVLLTFVLISCGNSSVTKVKKIASVNTVSQEITPNPIVSSEKVVSKNDFEILLVNSYRYWEGENPANKITKDWFDLYKRGDKYYLGKADFTIEKGYDECIGESTRMVTSKNKTVLFLEYSDLKLGEVDALKLDKSKIWPKEKITFQYNNINYSIRAEGDFVSSDKILSDEGEEILQDVKNYKLYISTNNDSEILFLEEESFNDSFVELLFVGDIDRDGKLDFIFDASRDYEEKRVVLYLSSKAKEGGIIQKVSEIAIQFDC</sequence>
<gene>
    <name evidence="1" type="ordered locus">Fluta_3230</name>
</gene>
<dbReference type="EMBL" id="CP002542">
    <property type="protein sequence ID" value="AEA45203.1"/>
    <property type="molecule type" value="Genomic_DNA"/>
</dbReference>
<dbReference type="STRING" id="755732.Fluta_3230"/>